<evidence type="ECO:0000313" key="1">
    <source>
        <dbReference type="EnsemblMetazoa" id="AFAF007166-PA"/>
    </source>
</evidence>
<accession>A0A182QC17</accession>
<sequence length="109" mass="11026">MYECSTGSNGGGQAPYLPAPPTLGAGLFPSSGVSGPARPFGSHGAPYYPPSGPPPYSPYYPHNGGMGPPMYPYGPMGPSAPVAPFPGGMGFGVYPYNTDPDTVSPEGED</sequence>
<dbReference type="VEuPathDB" id="VectorBase:AFAF007166"/>
<dbReference type="Proteomes" id="UP000075886">
    <property type="component" value="Unassembled WGS sequence"/>
</dbReference>
<evidence type="ECO:0000313" key="2">
    <source>
        <dbReference type="Proteomes" id="UP000075886"/>
    </source>
</evidence>
<reference evidence="1" key="2">
    <citation type="submission" date="2020-05" db="UniProtKB">
        <authorList>
            <consortium name="EnsemblMetazoa"/>
        </authorList>
    </citation>
    <scope>IDENTIFICATION</scope>
    <source>
        <strain evidence="1">FAR1</strain>
    </source>
</reference>
<protein>
    <submittedName>
        <fullName evidence="1">Uncharacterized protein</fullName>
    </submittedName>
</protein>
<proteinExistence type="predicted"/>
<name>A0A182QC17_9DIPT</name>
<reference evidence="2" key="1">
    <citation type="submission" date="2014-01" db="EMBL/GenBank/DDBJ databases">
        <title>The Genome Sequence of Anopheles farauti FAR1 (V2).</title>
        <authorList>
            <consortium name="The Broad Institute Genomics Platform"/>
            <person name="Neafsey D.E."/>
            <person name="Besansky N."/>
            <person name="Howell P."/>
            <person name="Walton C."/>
            <person name="Young S.K."/>
            <person name="Zeng Q."/>
            <person name="Gargeya S."/>
            <person name="Fitzgerald M."/>
            <person name="Haas B."/>
            <person name="Abouelleil A."/>
            <person name="Allen A.W."/>
            <person name="Alvarado L."/>
            <person name="Arachchi H.M."/>
            <person name="Berlin A.M."/>
            <person name="Chapman S.B."/>
            <person name="Gainer-Dewar J."/>
            <person name="Goldberg J."/>
            <person name="Griggs A."/>
            <person name="Gujja S."/>
            <person name="Hansen M."/>
            <person name="Howarth C."/>
            <person name="Imamovic A."/>
            <person name="Ireland A."/>
            <person name="Larimer J."/>
            <person name="McCowan C."/>
            <person name="Murphy C."/>
            <person name="Pearson M."/>
            <person name="Poon T.W."/>
            <person name="Priest M."/>
            <person name="Roberts A."/>
            <person name="Saif S."/>
            <person name="Shea T."/>
            <person name="Sisk P."/>
            <person name="Sykes S."/>
            <person name="Wortman J."/>
            <person name="Nusbaum C."/>
            <person name="Birren B."/>
        </authorList>
    </citation>
    <scope>NUCLEOTIDE SEQUENCE [LARGE SCALE GENOMIC DNA]</scope>
    <source>
        <strain evidence="2">FAR1</strain>
    </source>
</reference>
<organism evidence="1 2">
    <name type="scientific">Anopheles farauti</name>
    <dbReference type="NCBI Taxonomy" id="69004"/>
    <lineage>
        <taxon>Eukaryota</taxon>
        <taxon>Metazoa</taxon>
        <taxon>Ecdysozoa</taxon>
        <taxon>Arthropoda</taxon>
        <taxon>Hexapoda</taxon>
        <taxon>Insecta</taxon>
        <taxon>Pterygota</taxon>
        <taxon>Neoptera</taxon>
        <taxon>Endopterygota</taxon>
        <taxon>Diptera</taxon>
        <taxon>Nematocera</taxon>
        <taxon>Culicoidea</taxon>
        <taxon>Culicidae</taxon>
        <taxon>Anophelinae</taxon>
        <taxon>Anopheles</taxon>
    </lineage>
</organism>
<keyword evidence="2" id="KW-1185">Reference proteome</keyword>
<dbReference type="EMBL" id="AXCN02002212">
    <property type="status" value="NOT_ANNOTATED_CDS"/>
    <property type="molecule type" value="Genomic_DNA"/>
</dbReference>
<dbReference type="AlphaFoldDB" id="A0A182QC17"/>
<dbReference type="EnsemblMetazoa" id="AFAF007166-RA">
    <property type="protein sequence ID" value="AFAF007166-PA"/>
    <property type="gene ID" value="AFAF007166"/>
</dbReference>